<proteinExistence type="inferred from homology"/>
<dbReference type="PANTHER" id="PTHR21738:SF0">
    <property type="entry name" value="RIBOSOMAL RNA PROCESSING PROTEIN 36 HOMOLOG"/>
    <property type="match status" value="1"/>
</dbReference>
<evidence type="ECO:0000256" key="4">
    <source>
        <dbReference type="ARBA" id="ARBA00022552"/>
    </source>
</evidence>
<evidence type="ECO:0000256" key="3">
    <source>
        <dbReference type="ARBA" id="ARBA00022517"/>
    </source>
</evidence>
<keyword evidence="6" id="KW-0687">Ribonucleoprotein</keyword>
<name>A0ABN9TIE6_9DINO</name>
<dbReference type="InterPro" id="IPR009292">
    <property type="entry name" value="RRP36"/>
</dbReference>
<keyword evidence="4 6" id="KW-0698">rRNA processing</keyword>
<keyword evidence="3 6" id="KW-0690">Ribosome biogenesis</keyword>
<protein>
    <recommendedName>
        <fullName evidence="6">rRNA biogenesis protein RRP36</fullName>
    </recommendedName>
</protein>
<sequence length="207" mass="23787">MFPFLRCGNLDMDLFAKAYSFVEDYRQEELEHIRKEVKTLKRKKKRWASELATQLSSDVKQTLNQDKQRRHLGEMREMERSLKAGEREKVRKTGKAPYFHKRGAVRRLLVEKKKQGKTGLAAARRNASGSRPRGRGGGCPRGATRASQRERWPRRSALPRGGNRLHEKGALRQSDAWCWVGRRGDLKPAVRSLRGVGATEPQEALRQ</sequence>
<evidence type="ECO:0000256" key="1">
    <source>
        <dbReference type="ARBA" id="ARBA00004604"/>
    </source>
</evidence>
<dbReference type="Pfam" id="PF06102">
    <property type="entry name" value="RRP36"/>
    <property type="match status" value="1"/>
</dbReference>
<dbReference type="PANTHER" id="PTHR21738">
    <property type="entry name" value="RIBOSOMAL RNA PROCESSING PROTEIN 36 HOMOLOG"/>
    <property type="match status" value="1"/>
</dbReference>
<keyword evidence="9" id="KW-1185">Reference proteome</keyword>
<evidence type="ECO:0000313" key="8">
    <source>
        <dbReference type="EMBL" id="CAK0845710.1"/>
    </source>
</evidence>
<accession>A0ABN9TIE6</accession>
<dbReference type="Proteomes" id="UP001189429">
    <property type="component" value="Unassembled WGS sequence"/>
</dbReference>
<organism evidence="8 9">
    <name type="scientific">Prorocentrum cordatum</name>
    <dbReference type="NCBI Taxonomy" id="2364126"/>
    <lineage>
        <taxon>Eukaryota</taxon>
        <taxon>Sar</taxon>
        <taxon>Alveolata</taxon>
        <taxon>Dinophyceae</taxon>
        <taxon>Prorocentrales</taxon>
        <taxon>Prorocentraceae</taxon>
        <taxon>Prorocentrum</taxon>
    </lineage>
</organism>
<reference evidence="8" key="1">
    <citation type="submission" date="2023-10" db="EMBL/GenBank/DDBJ databases">
        <authorList>
            <person name="Chen Y."/>
            <person name="Shah S."/>
            <person name="Dougan E. K."/>
            <person name="Thang M."/>
            <person name="Chan C."/>
        </authorList>
    </citation>
    <scope>NUCLEOTIDE SEQUENCE [LARGE SCALE GENOMIC DNA]</scope>
</reference>
<comment type="subunit">
    <text evidence="6">Associates with 90S and pre-40S pre-ribosomal particles.</text>
</comment>
<comment type="caution">
    <text evidence="8">The sequence shown here is derived from an EMBL/GenBank/DDBJ whole genome shotgun (WGS) entry which is preliminary data.</text>
</comment>
<feature type="compositionally biased region" description="Low complexity" evidence="7">
    <location>
        <begin position="119"/>
        <end position="131"/>
    </location>
</feature>
<comment type="similarity">
    <text evidence="2 6">Belongs to the RRP36 family.</text>
</comment>
<gene>
    <name evidence="8" type="ORF">PCOR1329_LOCUS39423</name>
</gene>
<dbReference type="EMBL" id="CAUYUJ010014760">
    <property type="protein sequence ID" value="CAK0845710.1"/>
    <property type="molecule type" value="Genomic_DNA"/>
</dbReference>
<evidence type="ECO:0000313" key="9">
    <source>
        <dbReference type="Proteomes" id="UP001189429"/>
    </source>
</evidence>
<evidence type="ECO:0000256" key="5">
    <source>
        <dbReference type="ARBA" id="ARBA00023242"/>
    </source>
</evidence>
<evidence type="ECO:0000256" key="6">
    <source>
        <dbReference type="RuleBase" id="RU368027"/>
    </source>
</evidence>
<evidence type="ECO:0000256" key="2">
    <source>
        <dbReference type="ARBA" id="ARBA00009418"/>
    </source>
</evidence>
<feature type="region of interest" description="Disordered" evidence="7">
    <location>
        <begin position="113"/>
        <end position="167"/>
    </location>
</feature>
<keyword evidence="5 6" id="KW-0539">Nucleus</keyword>
<evidence type="ECO:0000256" key="7">
    <source>
        <dbReference type="SAM" id="MobiDB-lite"/>
    </source>
</evidence>
<comment type="subcellular location">
    <subcellularLocation>
        <location evidence="1 6">Nucleus</location>
        <location evidence="1 6">Nucleolus</location>
    </subcellularLocation>
</comment>
<comment type="function">
    <text evidence="6">Component of the 90S pre-ribosome involved in the maturation of rRNAs. Required for early cleavages of the pre-RNAs in the 40S ribosomal subunit maturation pathway.</text>
</comment>